<evidence type="ECO:0000313" key="2">
    <source>
        <dbReference type="Proteomes" id="UP001179280"/>
    </source>
</evidence>
<keyword evidence="2" id="KW-1185">Reference proteome</keyword>
<sequence>MDCFCDGNTTSLKLEGDVGADPFWCMECGCNLELEDLPLSGELKAALAQWAEQYGNWIDWNKDQLLPDGVMREDHHNQEGRRLSAIIKGELKNRYDLQFIPSSMARMYASRSKPRK</sequence>
<comment type="caution">
    <text evidence="1">The sequence shown here is derived from an EMBL/GenBank/DDBJ whole genome shotgun (WGS) entry which is preliminary data.</text>
</comment>
<evidence type="ECO:0000313" key="1">
    <source>
        <dbReference type="EMBL" id="MBM7838821.1"/>
    </source>
</evidence>
<dbReference type="RefSeq" id="WP_054794044.1">
    <property type="nucleotide sequence ID" value="NZ_JAFBCV010000005.1"/>
</dbReference>
<protein>
    <recommendedName>
        <fullName evidence="3">Lar family restriction alleviation protein</fullName>
    </recommendedName>
</protein>
<dbReference type="Proteomes" id="UP001179280">
    <property type="component" value="Unassembled WGS sequence"/>
</dbReference>
<name>A0ABS2STK2_9BACI</name>
<organism evidence="1 2">
    <name type="scientific">Shouchella xiaoxiensis</name>
    <dbReference type="NCBI Taxonomy" id="766895"/>
    <lineage>
        <taxon>Bacteria</taxon>
        <taxon>Bacillati</taxon>
        <taxon>Bacillota</taxon>
        <taxon>Bacilli</taxon>
        <taxon>Bacillales</taxon>
        <taxon>Bacillaceae</taxon>
        <taxon>Shouchella</taxon>
    </lineage>
</organism>
<accession>A0ABS2STK2</accession>
<dbReference type="EMBL" id="JAFBCV010000005">
    <property type="protein sequence ID" value="MBM7838821.1"/>
    <property type="molecule type" value="Genomic_DNA"/>
</dbReference>
<gene>
    <name evidence="1" type="ORF">JOC54_002080</name>
</gene>
<reference evidence="1" key="1">
    <citation type="submission" date="2021-01" db="EMBL/GenBank/DDBJ databases">
        <title>Genomic Encyclopedia of Type Strains, Phase IV (KMG-IV): sequencing the most valuable type-strain genomes for metagenomic binning, comparative biology and taxonomic classification.</title>
        <authorList>
            <person name="Goeker M."/>
        </authorList>
    </citation>
    <scope>NUCLEOTIDE SEQUENCE</scope>
    <source>
        <strain evidence="1">DSM 21943</strain>
    </source>
</reference>
<proteinExistence type="predicted"/>
<evidence type="ECO:0008006" key="3">
    <source>
        <dbReference type="Google" id="ProtNLM"/>
    </source>
</evidence>